<dbReference type="GO" id="GO:1902936">
    <property type="term" value="F:phosphatidylinositol bisphosphate binding"/>
    <property type="evidence" value="ECO:0007669"/>
    <property type="project" value="TreeGrafter"/>
</dbReference>
<dbReference type="PANTHER" id="PTHR10174:SF130">
    <property type="entry name" value="ALPHA-TOCOPHEROL TRANSFER PROTEIN-LIKE"/>
    <property type="match status" value="1"/>
</dbReference>
<comment type="caution">
    <text evidence="2">The sequence shown here is derived from an EMBL/GenBank/DDBJ whole genome shotgun (WGS) entry which is preliminary data.</text>
</comment>
<keyword evidence="3" id="KW-1185">Reference proteome</keyword>
<proteinExistence type="predicted"/>
<gene>
    <name evidence="2" type="ORF">DEA37_0001583</name>
</gene>
<dbReference type="Proteomes" id="UP000324629">
    <property type="component" value="Unassembled WGS sequence"/>
</dbReference>
<feature type="domain" description="CRAL-TRIO" evidence="1">
    <location>
        <begin position="28"/>
        <end position="186"/>
    </location>
</feature>
<sequence length="248" mass="28792">LDFFKRIRALFIITTLPPNLCYSIHCPIGFLEDGTFLFIVRIGKCHICKRKWNADVLSKDDLFRFATLHIDRLIQDPRIQICGLHLLFDLSGVGSTQVTKLNPKKTGKEFLKLIQEGYPIRLKSLIYYNEPALVDFLLKIMTHWLKPKLKDRIIRVKDDIGKAQGKIPGLKAVLPKEYDGDNRSIEEILRDVNTTFFNEYDYACIWDGMWVNESKRPDSAKHFMREYTEYSEGSMGTPGTYIKLPEPE</sequence>
<evidence type="ECO:0000313" key="2">
    <source>
        <dbReference type="EMBL" id="KAA3673002.1"/>
    </source>
</evidence>
<dbReference type="InterPro" id="IPR036865">
    <property type="entry name" value="CRAL-TRIO_dom_sf"/>
</dbReference>
<dbReference type="CDD" id="cd00170">
    <property type="entry name" value="SEC14"/>
    <property type="match status" value="1"/>
</dbReference>
<dbReference type="GO" id="GO:0016020">
    <property type="term" value="C:membrane"/>
    <property type="evidence" value="ECO:0007669"/>
    <property type="project" value="TreeGrafter"/>
</dbReference>
<dbReference type="Pfam" id="PF00650">
    <property type="entry name" value="CRAL_TRIO"/>
    <property type="match status" value="1"/>
</dbReference>
<dbReference type="EMBL" id="QNGE01004322">
    <property type="protein sequence ID" value="KAA3673002.1"/>
    <property type="molecule type" value="Genomic_DNA"/>
</dbReference>
<dbReference type="SUPFAM" id="SSF52087">
    <property type="entry name" value="CRAL/TRIO domain"/>
    <property type="match status" value="1"/>
</dbReference>
<reference evidence="2 3" key="1">
    <citation type="journal article" date="2019" name="Gigascience">
        <title>Whole-genome sequence of the oriental lung fluke Paragonimus westermani.</title>
        <authorList>
            <person name="Oey H."/>
            <person name="Zakrzewski M."/>
            <person name="Narain K."/>
            <person name="Devi K.R."/>
            <person name="Agatsuma T."/>
            <person name="Nawaratna S."/>
            <person name="Gobert G.N."/>
            <person name="Jones M.K."/>
            <person name="Ragan M.A."/>
            <person name="McManus D.P."/>
            <person name="Krause L."/>
        </authorList>
    </citation>
    <scope>NUCLEOTIDE SEQUENCE [LARGE SCALE GENOMIC DNA]</scope>
    <source>
        <strain evidence="2 3">IND2009</strain>
    </source>
</reference>
<accession>A0A5J4NC19</accession>
<dbReference type="PANTHER" id="PTHR10174">
    <property type="entry name" value="ALPHA-TOCOPHEROL TRANSFER PROTEIN-RELATED"/>
    <property type="match status" value="1"/>
</dbReference>
<dbReference type="Gene3D" id="3.40.525.10">
    <property type="entry name" value="CRAL-TRIO lipid binding domain"/>
    <property type="match status" value="1"/>
</dbReference>
<organism evidence="2 3">
    <name type="scientific">Paragonimus westermani</name>
    <dbReference type="NCBI Taxonomy" id="34504"/>
    <lineage>
        <taxon>Eukaryota</taxon>
        <taxon>Metazoa</taxon>
        <taxon>Spiralia</taxon>
        <taxon>Lophotrochozoa</taxon>
        <taxon>Platyhelminthes</taxon>
        <taxon>Trematoda</taxon>
        <taxon>Digenea</taxon>
        <taxon>Plagiorchiida</taxon>
        <taxon>Troglotremata</taxon>
        <taxon>Troglotrematidae</taxon>
        <taxon>Paragonimus</taxon>
    </lineage>
</organism>
<evidence type="ECO:0000259" key="1">
    <source>
        <dbReference type="PROSITE" id="PS50191"/>
    </source>
</evidence>
<dbReference type="PROSITE" id="PS50191">
    <property type="entry name" value="CRAL_TRIO"/>
    <property type="match status" value="1"/>
</dbReference>
<dbReference type="SMART" id="SM00516">
    <property type="entry name" value="SEC14"/>
    <property type="match status" value="1"/>
</dbReference>
<feature type="non-terminal residue" evidence="2">
    <location>
        <position position="1"/>
    </location>
</feature>
<evidence type="ECO:0000313" key="3">
    <source>
        <dbReference type="Proteomes" id="UP000324629"/>
    </source>
</evidence>
<dbReference type="AlphaFoldDB" id="A0A5J4NC19"/>
<dbReference type="InterPro" id="IPR001251">
    <property type="entry name" value="CRAL-TRIO_dom"/>
</dbReference>
<protein>
    <recommendedName>
        <fullName evidence="1">CRAL-TRIO domain-containing protein</fullName>
    </recommendedName>
</protein>
<name>A0A5J4NC19_9TREM</name>